<dbReference type="Gene3D" id="3.40.50.410">
    <property type="entry name" value="von Willebrand factor, type A domain"/>
    <property type="match status" value="1"/>
</dbReference>
<evidence type="ECO:0000256" key="1">
    <source>
        <dbReference type="SAM" id="Phobius"/>
    </source>
</evidence>
<dbReference type="CDD" id="cd00198">
    <property type="entry name" value="vWFA"/>
    <property type="match status" value="1"/>
</dbReference>
<evidence type="ECO:0000313" key="4">
    <source>
        <dbReference type="Proteomes" id="UP000271339"/>
    </source>
</evidence>
<proteinExistence type="predicted"/>
<keyword evidence="4" id="KW-1185">Reference proteome</keyword>
<keyword evidence="1" id="KW-0472">Membrane</keyword>
<protein>
    <submittedName>
        <fullName evidence="3">Trypsin-like peptidase</fullName>
    </submittedName>
</protein>
<name>A0A3L9Z377_9FLAO</name>
<dbReference type="PRINTS" id="PR00453">
    <property type="entry name" value="VWFADOMAIN"/>
</dbReference>
<evidence type="ECO:0000259" key="2">
    <source>
        <dbReference type="PROSITE" id="PS50234"/>
    </source>
</evidence>
<gene>
    <name evidence="3" type="ORF">BXY75_0293</name>
</gene>
<feature type="transmembrane region" description="Helical" evidence="1">
    <location>
        <begin position="953"/>
        <end position="974"/>
    </location>
</feature>
<dbReference type="Pfam" id="PF13519">
    <property type="entry name" value="VWA_2"/>
    <property type="match status" value="1"/>
</dbReference>
<dbReference type="OrthoDB" id="6059150at2"/>
<keyword evidence="1" id="KW-1133">Transmembrane helix</keyword>
<organism evidence="3 4">
    <name type="scientific">Ulvibacter antarcticus</name>
    <dbReference type="NCBI Taxonomy" id="442714"/>
    <lineage>
        <taxon>Bacteria</taxon>
        <taxon>Pseudomonadati</taxon>
        <taxon>Bacteroidota</taxon>
        <taxon>Flavobacteriia</taxon>
        <taxon>Flavobacteriales</taxon>
        <taxon>Flavobacteriaceae</taxon>
        <taxon>Ulvibacter</taxon>
    </lineage>
</organism>
<dbReference type="InterPro" id="IPR043504">
    <property type="entry name" value="Peptidase_S1_PA_chymotrypsin"/>
</dbReference>
<dbReference type="Proteomes" id="UP000271339">
    <property type="component" value="Unassembled WGS sequence"/>
</dbReference>
<sequence>MSHNIGRMITMAPLGIGPDHGNPSENFEHVSDPVQDTRFLILHFTNASFPASNSLEVDLGYGKDIFNASDGSDFWTRPININAFPDKKVPIEYITNGAVTGGVELVGYGRAQRLGEGYRTCTFTNCDLFLHESPYTEPVYDPFWICGANFVTCASDPTWKNYDTLPNDIRKQVGRATCMMISAHGEYLSTCSATLVGEKLVFLAGHCIAIGSEGSAISGVGVASASIVFDYETDELGNRPPGYAPKIFKVKGAPEYNYNSEIDYVLFEIEVPPGGTGITPLPMRTDFPSVGEDVFCIHHPNGAVKKFSPRTGNYLQVASTSPTGVYVTLDVAGGSSGSGLYDKFGNVVGTLSFGVACSPLKYYSTAHMLKEIGTTPPPPAVDRDVMIVLDRSGSMSESTFSGGTKIEEAKDAASLFITMIQQEEGHRIGLVSFSNTLDLDFDLLPNSNTNIANLVGPPPYSAGILGDIITGGTTSIGGGIDLALDQFSGAVDKDEVILLLTDGMQNAPPSIESIEGDINNRRLCIVGYGDETNLNGPLLASLAVFNDGSYTVAQDELSLKKFFAACFGDIFEAGFLMDPDFNLPRGQERAKEPVLFNVCGEESVTIVVGWDKPEASLLFSVETPAGQPVSIGDPEITSTFGRSWRHMRIKLPYKSEHDGEWKIYVYRPGTQGEFPSAPIELNYFVNVIAKGGPTLKHISNKKRYYTGDVINPIVRLFYPNNFSPGHGAIKVTVTKPEESLGNILTKSGLIDPTQSSGDTIPAINATLKKLASDKNQRLVTYTKETFELFDDGAHEDGAMEDDGIFGNPLTDLLKHSGVYTFHAQAKYGHDCEASRETVWSIYVDTKIDPRNTVIDSILISTGPSGLERWKFTFTPKDSYGNFLGPGRNDGFIVTGAFGNVTIGDLKDLGNGSYEAIVDFDPSSGGHPGITIDQADTPTTVFCPPKDDKPTSKFGLLCWLLILFLILIIILLLIFK</sequence>
<dbReference type="EMBL" id="REFC01000011">
    <property type="protein sequence ID" value="RMA65879.1"/>
    <property type="molecule type" value="Genomic_DNA"/>
</dbReference>
<dbReference type="InterPro" id="IPR009003">
    <property type="entry name" value="Peptidase_S1_PA"/>
</dbReference>
<accession>A0A3L9Z377</accession>
<evidence type="ECO:0000313" key="3">
    <source>
        <dbReference type="EMBL" id="RMA65879.1"/>
    </source>
</evidence>
<dbReference type="PROSITE" id="PS50234">
    <property type="entry name" value="VWFA"/>
    <property type="match status" value="1"/>
</dbReference>
<dbReference type="RefSeq" id="WP_121905908.1">
    <property type="nucleotide sequence ID" value="NZ_REFC01000011.1"/>
</dbReference>
<reference evidence="3 4" key="1">
    <citation type="submission" date="2018-10" db="EMBL/GenBank/DDBJ databases">
        <title>Genomic Encyclopedia of Archaeal and Bacterial Type Strains, Phase II (KMG-II): from individual species to whole genera.</title>
        <authorList>
            <person name="Goeker M."/>
        </authorList>
    </citation>
    <scope>NUCLEOTIDE SEQUENCE [LARGE SCALE GENOMIC DNA]</scope>
    <source>
        <strain evidence="3 4">DSM 23424</strain>
    </source>
</reference>
<comment type="caution">
    <text evidence="3">The sequence shown here is derived from an EMBL/GenBank/DDBJ whole genome shotgun (WGS) entry which is preliminary data.</text>
</comment>
<dbReference type="SUPFAM" id="SSF50494">
    <property type="entry name" value="Trypsin-like serine proteases"/>
    <property type="match status" value="1"/>
</dbReference>
<dbReference type="AlphaFoldDB" id="A0A3L9Z377"/>
<dbReference type="InterPro" id="IPR002035">
    <property type="entry name" value="VWF_A"/>
</dbReference>
<dbReference type="Gene3D" id="2.40.10.10">
    <property type="entry name" value="Trypsin-like serine proteases"/>
    <property type="match status" value="1"/>
</dbReference>
<dbReference type="SMART" id="SM00327">
    <property type="entry name" value="VWA"/>
    <property type="match status" value="1"/>
</dbReference>
<dbReference type="SUPFAM" id="SSF53300">
    <property type="entry name" value="vWA-like"/>
    <property type="match status" value="1"/>
</dbReference>
<keyword evidence="1" id="KW-0812">Transmembrane</keyword>
<feature type="domain" description="VWFA" evidence="2">
    <location>
        <begin position="384"/>
        <end position="570"/>
    </location>
</feature>
<dbReference type="InterPro" id="IPR036465">
    <property type="entry name" value="vWFA_dom_sf"/>
</dbReference>
<dbReference type="Pfam" id="PF13365">
    <property type="entry name" value="Trypsin_2"/>
    <property type="match status" value="1"/>
</dbReference>